<evidence type="ECO:0000256" key="3">
    <source>
        <dbReference type="ARBA" id="ARBA00022475"/>
    </source>
</evidence>
<gene>
    <name evidence="9" type="ORF">O0V09_18005</name>
</gene>
<dbReference type="EMBL" id="JAPTGG010000022">
    <property type="protein sequence ID" value="MCZ0867097.1"/>
    <property type="molecule type" value="Genomic_DNA"/>
</dbReference>
<dbReference type="Gene3D" id="3.30.70.1430">
    <property type="entry name" value="Multidrug efflux transporter AcrB pore domain"/>
    <property type="match status" value="2"/>
</dbReference>
<evidence type="ECO:0000256" key="7">
    <source>
        <dbReference type="ARBA" id="ARBA00023136"/>
    </source>
</evidence>
<comment type="subcellular location">
    <subcellularLocation>
        <location evidence="1">Cell inner membrane</location>
        <topology evidence="1">Multi-pass membrane protein</topology>
    </subcellularLocation>
</comment>
<dbReference type="GO" id="GO:0005886">
    <property type="term" value="C:plasma membrane"/>
    <property type="evidence" value="ECO:0007669"/>
    <property type="project" value="UniProtKB-SubCell"/>
</dbReference>
<feature type="transmembrane region" description="Helical" evidence="8">
    <location>
        <begin position="430"/>
        <end position="450"/>
    </location>
</feature>
<keyword evidence="10" id="KW-1185">Reference proteome</keyword>
<protein>
    <submittedName>
        <fullName evidence="9">Efflux RND transporter permease subunit</fullName>
    </submittedName>
</protein>
<comment type="caution">
    <text evidence="9">The sequence shown here is derived from an EMBL/GenBank/DDBJ whole genome shotgun (WGS) entry which is preliminary data.</text>
</comment>
<name>A0A9J6RS45_9GAMM</name>
<organism evidence="9 10">
    <name type="scientific">Dasania phycosphaerae</name>
    <dbReference type="NCBI Taxonomy" id="2950436"/>
    <lineage>
        <taxon>Bacteria</taxon>
        <taxon>Pseudomonadati</taxon>
        <taxon>Pseudomonadota</taxon>
        <taxon>Gammaproteobacteria</taxon>
        <taxon>Cellvibrionales</taxon>
        <taxon>Spongiibacteraceae</taxon>
        <taxon>Dasania</taxon>
    </lineage>
</organism>
<keyword evidence="5 8" id="KW-0812">Transmembrane</keyword>
<keyword evidence="6 8" id="KW-1133">Transmembrane helix</keyword>
<evidence type="ECO:0000313" key="9">
    <source>
        <dbReference type="EMBL" id="MCZ0867097.1"/>
    </source>
</evidence>
<dbReference type="Gene3D" id="3.30.2090.10">
    <property type="entry name" value="Multidrug efflux transporter AcrB TolC docking domain, DN and DC subdomains"/>
    <property type="match status" value="2"/>
</dbReference>
<reference evidence="9 10" key="1">
    <citation type="submission" date="2022-12" db="EMBL/GenBank/DDBJ databases">
        <title>Dasania phycosphaerae sp. nov., isolated from particulate material of the south coast of Korea.</title>
        <authorList>
            <person name="Jiang Y."/>
        </authorList>
    </citation>
    <scope>NUCLEOTIDE SEQUENCE [LARGE SCALE GENOMIC DNA]</scope>
    <source>
        <strain evidence="9 10">GY-19</strain>
    </source>
</reference>
<dbReference type="FunFam" id="1.20.1640.10:FF:000001">
    <property type="entry name" value="Efflux pump membrane transporter"/>
    <property type="match status" value="1"/>
</dbReference>
<dbReference type="InterPro" id="IPR027463">
    <property type="entry name" value="AcrB_DN_DC_subdom"/>
</dbReference>
<feature type="transmembrane region" description="Helical" evidence="8">
    <location>
        <begin position="976"/>
        <end position="999"/>
    </location>
</feature>
<dbReference type="RefSeq" id="WP_258333027.1">
    <property type="nucleotide sequence ID" value="NZ_JAPTGG010000022.1"/>
</dbReference>
<evidence type="ECO:0000256" key="8">
    <source>
        <dbReference type="SAM" id="Phobius"/>
    </source>
</evidence>
<proteinExistence type="predicted"/>
<feature type="transmembrane region" description="Helical" evidence="8">
    <location>
        <begin position="945"/>
        <end position="964"/>
    </location>
</feature>
<feature type="transmembrane region" description="Helical" evidence="8">
    <location>
        <begin position="359"/>
        <end position="379"/>
    </location>
</feature>
<evidence type="ECO:0000256" key="4">
    <source>
        <dbReference type="ARBA" id="ARBA00022519"/>
    </source>
</evidence>
<evidence type="ECO:0000256" key="1">
    <source>
        <dbReference type="ARBA" id="ARBA00004429"/>
    </source>
</evidence>
<dbReference type="Gene3D" id="3.30.70.1440">
    <property type="entry name" value="Multidrug efflux transporter AcrB pore domain"/>
    <property type="match status" value="1"/>
</dbReference>
<feature type="transmembrane region" description="Helical" evidence="8">
    <location>
        <begin position="385"/>
        <end position="409"/>
    </location>
</feature>
<evidence type="ECO:0000256" key="5">
    <source>
        <dbReference type="ARBA" id="ARBA00022692"/>
    </source>
</evidence>
<sequence length="1020" mass="110573">MKFTDLFITRPVLACVVSFFILLVGFNAYEQLGIRKYPKIEDAAITVSTSYVGASADLVQGFITTPTQQAIASAEGIAYITSTSSSGLSTVVAHIRPDYSADKALTEIVAKAAEIRGELPDGAKDPVITKGNQEGTALMYLSFSHPSMAPEEITDYLKRVVQPQLATIEGMGEVQFFGARNFAMRIWLDPTRMAAYNITAAEVNSALLRNNFLSTAGETRDQLSVTQVKADTNLTSISEFENIVLRNEGDRLVRIKDIAQVSLSADSFDMSAFTAGEPAVMLGISPTPGANPLDVAKLVRKEMSKIQQQVPDGMIAGISYDVSLFIESSIKEVLSTLLEASLIVVVVVFLFLGQLRSVIIPVVAIPLSLVGTLFLIWMLGYSINLLTLLALVLCIGLVVDDAIVVVENIHRHIEEGHSPKQAALMGAREIAMPVISMTLTLAAVYAPLGFLAGLTGTLFKEFAFTLAGSVIISGIIALTLSPMMCSKLLTQTGHQGFAGRIDDAFERLMAKYKKLLRGNLQYRLVTLVFAILILLTIPPLMMVSQSELAPNEDEGFMLIISSAPQYSNLAYMEQNTRQFEPIYQQFPEYQSSFLLNSGANVGDTFGGMLLKDWSERERSIFDMQQELQDKINTIPGINAFVILLPPLPGSGGGAAVQLVIKSVADHKQLAQVSEQLLEAARNSGLFMFIDSDLKFSKPELQVSIDRDKAAQLGISMEAIGTTLSTLLGEGEINRFALSGRSYKVIAQSVAESRNDKDWLGRYYLRTASGGQVPLSAVITIDTIVQPKSLNQFQQLNAVKLEGAPAQGVSLGDALDFLNQQAESLLPAGFQLDYDGQSRQYYQEGGQLYGIFFISLIAIYLVLAAQFESFRDPFVILVSVPLSICGALIPIALGFASLNIYSQIGLITLIGLISKHGILIVEFANRLTQQGYKVQEAVIEAATVRLRPVLMTTAAMVLGVMPLIFASGAGAVSRYNIGLVIATGMTIGTLFTLFVVPVMYSYLAREHKPVEEVSQVPLTAG</sequence>
<feature type="transmembrane region" description="Helical" evidence="8">
    <location>
        <begin position="462"/>
        <end position="480"/>
    </location>
</feature>
<evidence type="ECO:0000313" key="10">
    <source>
        <dbReference type="Proteomes" id="UP001069090"/>
    </source>
</evidence>
<feature type="transmembrane region" description="Helical" evidence="8">
    <location>
        <begin position="520"/>
        <end position="541"/>
    </location>
</feature>
<dbReference type="Proteomes" id="UP001069090">
    <property type="component" value="Unassembled WGS sequence"/>
</dbReference>
<dbReference type="PANTHER" id="PTHR32063:SF28">
    <property type="entry name" value="BLR2861 PROTEIN"/>
    <property type="match status" value="1"/>
</dbReference>
<keyword evidence="2" id="KW-0813">Transport</keyword>
<dbReference type="Gene3D" id="3.30.70.1320">
    <property type="entry name" value="Multidrug efflux transporter AcrB pore domain like"/>
    <property type="match status" value="1"/>
</dbReference>
<dbReference type="SUPFAM" id="SSF82714">
    <property type="entry name" value="Multidrug efflux transporter AcrB TolC docking domain, DN and DC subdomains"/>
    <property type="match status" value="2"/>
</dbReference>
<keyword evidence="3" id="KW-1003">Cell membrane</keyword>
<feature type="transmembrane region" description="Helical" evidence="8">
    <location>
        <begin position="847"/>
        <end position="866"/>
    </location>
</feature>
<dbReference type="PRINTS" id="PR00702">
    <property type="entry name" value="ACRIFLAVINRP"/>
</dbReference>
<feature type="transmembrane region" description="Helical" evidence="8">
    <location>
        <begin position="873"/>
        <end position="897"/>
    </location>
</feature>
<dbReference type="PANTHER" id="PTHR32063">
    <property type="match status" value="1"/>
</dbReference>
<dbReference type="Pfam" id="PF00873">
    <property type="entry name" value="ACR_tran"/>
    <property type="match status" value="1"/>
</dbReference>
<dbReference type="InterPro" id="IPR001036">
    <property type="entry name" value="Acrflvin-R"/>
</dbReference>
<dbReference type="AlphaFoldDB" id="A0A9J6RS45"/>
<evidence type="ECO:0000256" key="6">
    <source>
        <dbReference type="ARBA" id="ARBA00022989"/>
    </source>
</evidence>
<keyword evidence="4" id="KW-0997">Cell inner membrane</keyword>
<dbReference type="SUPFAM" id="SSF82866">
    <property type="entry name" value="Multidrug efflux transporter AcrB transmembrane domain"/>
    <property type="match status" value="2"/>
</dbReference>
<accession>A0A9J6RS45</accession>
<dbReference type="GO" id="GO:0042910">
    <property type="term" value="F:xenobiotic transmembrane transporter activity"/>
    <property type="evidence" value="ECO:0007669"/>
    <property type="project" value="TreeGrafter"/>
</dbReference>
<dbReference type="Gene3D" id="1.20.1640.10">
    <property type="entry name" value="Multidrug efflux transporter AcrB transmembrane domain"/>
    <property type="match status" value="2"/>
</dbReference>
<keyword evidence="7 8" id="KW-0472">Membrane</keyword>
<dbReference type="SUPFAM" id="SSF82693">
    <property type="entry name" value="Multidrug efflux transporter AcrB pore domain, PN1, PN2, PC1 and PC2 subdomains"/>
    <property type="match status" value="4"/>
</dbReference>
<feature type="transmembrane region" description="Helical" evidence="8">
    <location>
        <begin position="333"/>
        <end position="352"/>
    </location>
</feature>
<evidence type="ECO:0000256" key="2">
    <source>
        <dbReference type="ARBA" id="ARBA00022448"/>
    </source>
</evidence>
<feature type="transmembrane region" description="Helical" evidence="8">
    <location>
        <begin position="903"/>
        <end position="924"/>
    </location>
</feature>